<dbReference type="SUPFAM" id="SSF51735">
    <property type="entry name" value="NAD(P)-binding Rossmann-fold domains"/>
    <property type="match status" value="1"/>
</dbReference>
<feature type="region of interest" description="Disordered" evidence="1">
    <location>
        <begin position="249"/>
        <end position="283"/>
    </location>
</feature>
<dbReference type="GO" id="GO:0005739">
    <property type="term" value="C:mitochondrion"/>
    <property type="evidence" value="ECO:0007669"/>
    <property type="project" value="TreeGrafter"/>
</dbReference>
<sequence length="377" mass="40418">MSLPSHLHTLPSINNIPVGTYNLSIEEMALLPLSALMAHRAVRTLADVIVSTRSPHIPVSSDVGTGSTALILLGHDGPGSMAVQMLSKRGVTVVAQVPLSAVRSRKSADEEEWTDVGETFQANRNGNAAGSSSRPNGSAKHTQARESRIEARLRAWGAHEVCIGDPLEVIERLAVDGRAFDAVIDTVGGADIWLASQTLLLAVSQSGGNNHSSHTQFTTLVGDNPAKLIPSAQDNLRSGFRSIRRAITVPMTETEDSKKQQASPSKSSTTSLPLMRKQSVRSASKARTVTVKRTVGYAWVSAAADVDYEGEDIRDALGSVVGMVEEGWIRPWIGDEEDLDDTRVVPFERSPEVFRRDDKGPVGLLEDGGTCVVKIVS</sequence>
<comment type="caution">
    <text evidence="2">The sequence shown here is derived from an EMBL/GenBank/DDBJ whole genome shotgun (WGS) entry which is preliminary data.</text>
</comment>
<dbReference type="PANTHER" id="PTHR11695:SF294">
    <property type="entry name" value="RETICULON-4-INTERACTING PROTEIN 1, MITOCHONDRIAL"/>
    <property type="match status" value="1"/>
</dbReference>
<proteinExistence type="predicted"/>
<protein>
    <submittedName>
        <fullName evidence="2">Uncharacterized protein</fullName>
    </submittedName>
</protein>
<dbReference type="PANTHER" id="PTHR11695">
    <property type="entry name" value="ALCOHOL DEHYDROGENASE RELATED"/>
    <property type="match status" value="1"/>
</dbReference>
<keyword evidence="3" id="KW-1185">Reference proteome</keyword>
<dbReference type="Proteomes" id="UP000308730">
    <property type="component" value="Unassembled WGS sequence"/>
</dbReference>
<accession>A0A4S4MP74</accession>
<dbReference type="EMBL" id="SGPM01000230">
    <property type="protein sequence ID" value="THH27719.1"/>
    <property type="molecule type" value="Genomic_DNA"/>
</dbReference>
<evidence type="ECO:0000256" key="1">
    <source>
        <dbReference type="SAM" id="MobiDB-lite"/>
    </source>
</evidence>
<evidence type="ECO:0000313" key="3">
    <source>
        <dbReference type="Proteomes" id="UP000308730"/>
    </source>
</evidence>
<dbReference type="AlphaFoldDB" id="A0A4S4MP74"/>
<dbReference type="InterPro" id="IPR036291">
    <property type="entry name" value="NAD(P)-bd_dom_sf"/>
</dbReference>
<feature type="region of interest" description="Disordered" evidence="1">
    <location>
        <begin position="106"/>
        <end position="146"/>
    </location>
</feature>
<name>A0A4S4MP74_9APHY</name>
<feature type="compositionally biased region" description="Polar residues" evidence="1">
    <location>
        <begin position="120"/>
        <end position="141"/>
    </location>
</feature>
<dbReference type="Gene3D" id="3.40.50.720">
    <property type="entry name" value="NAD(P)-binding Rossmann-like Domain"/>
    <property type="match status" value="1"/>
</dbReference>
<gene>
    <name evidence="2" type="ORF">EUX98_g6466</name>
</gene>
<evidence type="ECO:0000313" key="2">
    <source>
        <dbReference type="EMBL" id="THH27719.1"/>
    </source>
</evidence>
<feature type="compositionally biased region" description="Low complexity" evidence="1">
    <location>
        <begin position="260"/>
        <end position="274"/>
    </location>
</feature>
<dbReference type="OrthoDB" id="201656at2759"/>
<dbReference type="InterPro" id="IPR050700">
    <property type="entry name" value="YIM1/Zinc_Alcohol_DH_Fams"/>
</dbReference>
<organism evidence="2 3">
    <name type="scientific">Antrodiella citrinella</name>
    <dbReference type="NCBI Taxonomy" id="2447956"/>
    <lineage>
        <taxon>Eukaryota</taxon>
        <taxon>Fungi</taxon>
        <taxon>Dikarya</taxon>
        <taxon>Basidiomycota</taxon>
        <taxon>Agaricomycotina</taxon>
        <taxon>Agaricomycetes</taxon>
        <taxon>Polyporales</taxon>
        <taxon>Steccherinaceae</taxon>
        <taxon>Antrodiella</taxon>
    </lineage>
</organism>
<reference evidence="2 3" key="1">
    <citation type="submission" date="2019-02" db="EMBL/GenBank/DDBJ databases">
        <title>Genome sequencing of the rare red list fungi Antrodiella citrinella (Flaviporus citrinellus).</title>
        <authorList>
            <person name="Buettner E."/>
            <person name="Kellner H."/>
        </authorList>
    </citation>
    <scope>NUCLEOTIDE SEQUENCE [LARGE SCALE GENOMIC DNA]</scope>
    <source>
        <strain evidence="2 3">DSM 108506</strain>
    </source>
</reference>